<dbReference type="OrthoDB" id="9805799at2"/>
<reference evidence="7 8" key="1">
    <citation type="submission" date="2014-11" db="EMBL/GenBank/DDBJ databases">
        <title>Draft Genome Sequences of Paenibacillus polymyxa NRRL B-30509 and Paenibacillus terrae NRRL B-30644, Strains from a Poultry Environment that Produce Tridecaptin A and Paenicidins.</title>
        <authorList>
            <person name="van Belkum M.J."/>
            <person name="Lohans C.T."/>
            <person name="Vederas J.C."/>
        </authorList>
    </citation>
    <scope>NUCLEOTIDE SEQUENCE [LARGE SCALE GENOMIC DNA]</scope>
    <source>
        <strain evidence="7 8">NRRL B-30644</strain>
    </source>
</reference>
<dbReference type="Pfam" id="PF24568">
    <property type="entry name" value="CC_PcsB"/>
    <property type="match status" value="1"/>
</dbReference>
<evidence type="ECO:0000259" key="5">
    <source>
        <dbReference type="Pfam" id="PF01551"/>
    </source>
</evidence>
<dbReference type="Pfam" id="PF01551">
    <property type="entry name" value="Peptidase_M23"/>
    <property type="match status" value="1"/>
</dbReference>
<dbReference type="Gene3D" id="6.10.250.3150">
    <property type="match status" value="1"/>
</dbReference>
<feature type="region of interest" description="Disordered" evidence="3">
    <location>
        <begin position="400"/>
        <end position="427"/>
    </location>
</feature>
<keyword evidence="8" id="KW-1185">Reference proteome</keyword>
<feature type="domain" description="M23ase beta-sheet core" evidence="5">
    <location>
        <begin position="327"/>
        <end position="423"/>
    </location>
</feature>
<evidence type="ECO:0000256" key="2">
    <source>
        <dbReference type="SAM" id="Coils"/>
    </source>
</evidence>
<dbReference type="FunFam" id="2.70.70.10:FF:000006">
    <property type="entry name" value="M23 family peptidase"/>
    <property type="match status" value="1"/>
</dbReference>
<dbReference type="InterPro" id="IPR011055">
    <property type="entry name" value="Dup_hybrid_motif"/>
</dbReference>
<dbReference type="InterPro" id="IPR050570">
    <property type="entry name" value="Cell_wall_metabolism_enzyme"/>
</dbReference>
<dbReference type="PANTHER" id="PTHR21666">
    <property type="entry name" value="PEPTIDASE-RELATED"/>
    <property type="match status" value="1"/>
</dbReference>
<organism evidence="7 8">
    <name type="scientific">Paenibacillus terrae</name>
    <dbReference type="NCBI Taxonomy" id="159743"/>
    <lineage>
        <taxon>Bacteria</taxon>
        <taxon>Bacillati</taxon>
        <taxon>Bacillota</taxon>
        <taxon>Bacilli</taxon>
        <taxon>Bacillales</taxon>
        <taxon>Paenibacillaceae</taxon>
        <taxon>Paenibacillus</taxon>
    </lineage>
</organism>
<dbReference type="GO" id="GO:0004222">
    <property type="term" value="F:metalloendopeptidase activity"/>
    <property type="evidence" value="ECO:0007669"/>
    <property type="project" value="TreeGrafter"/>
</dbReference>
<dbReference type="PANTHER" id="PTHR21666:SF289">
    <property type="entry name" value="L-ALA--D-GLU ENDOPEPTIDASE"/>
    <property type="match status" value="1"/>
</dbReference>
<feature type="coiled-coil region" evidence="2">
    <location>
        <begin position="91"/>
        <end position="122"/>
    </location>
</feature>
<feature type="coiled-coil region" evidence="2">
    <location>
        <begin position="189"/>
        <end position="273"/>
    </location>
</feature>
<feature type="coiled-coil region" evidence="2">
    <location>
        <begin position="28"/>
        <end position="55"/>
    </location>
</feature>
<dbReference type="Proteomes" id="UP000032534">
    <property type="component" value="Unassembled WGS sequence"/>
</dbReference>
<dbReference type="SUPFAM" id="SSF51261">
    <property type="entry name" value="Duplicated hybrid motif"/>
    <property type="match status" value="1"/>
</dbReference>
<protein>
    <submittedName>
        <fullName evidence="7">Membrane protein</fullName>
    </submittedName>
</protein>
<comment type="caution">
    <text evidence="7">The sequence shown here is derived from an EMBL/GenBank/DDBJ whole genome shotgun (WGS) entry which is preliminary data.</text>
</comment>
<accession>A0A0D7X073</accession>
<evidence type="ECO:0000313" key="7">
    <source>
        <dbReference type="EMBL" id="KJD44800.1"/>
    </source>
</evidence>
<feature type="signal peptide" evidence="4">
    <location>
        <begin position="1"/>
        <end position="25"/>
    </location>
</feature>
<dbReference type="EMBL" id="JTHP01000029">
    <property type="protein sequence ID" value="KJD44800.1"/>
    <property type="molecule type" value="Genomic_DNA"/>
</dbReference>
<sequence>MKKTGSVLAATLVAALLIQPSDGYAKSMHEINSQLNHLEKQAQSAKQQQEKAAQDKQYAQHYKNKTVQNLKIVLDQINSVSDQLTRVAVQIDQTEDNLRATKKDLSEAIDRIQAREKMLETRVRLMYTDGTVSYMDVLMSSASFSDFLSRVDSLKTIVEQDQILLDEHKKDKALVVSKKKQLDTEYKNAKKLYALKQGAKAELNSKEQEKQRLIANYDHDIAESDEISEEQNDMLVALANKRVGLVQEKNKLRAEQAAKAARARAAARAAEAKRYASSSSGAGSNSSHAAASTYTGGSGTLALPVSNYRLSSTFGMRVHPITGKLKGHTGIDMAAPQGTDIHAAEDGVVIVAEWWSGYGNTVVIDHGDGLWTLYGHIRNGGTVVRTGQTVKRGQKIAEVGSTGNSTGPHCHFEVRENNKPVNPMNYL</sequence>
<dbReference type="AlphaFoldDB" id="A0A0D7X073"/>
<dbReference type="CDD" id="cd12797">
    <property type="entry name" value="M23_peptidase"/>
    <property type="match status" value="1"/>
</dbReference>
<name>A0A0D7X073_9BACL</name>
<evidence type="ECO:0000256" key="1">
    <source>
        <dbReference type="ARBA" id="ARBA00022729"/>
    </source>
</evidence>
<evidence type="ECO:0000256" key="3">
    <source>
        <dbReference type="SAM" id="MobiDB-lite"/>
    </source>
</evidence>
<dbReference type="InterPro" id="IPR016047">
    <property type="entry name" value="M23ase_b-sheet_dom"/>
</dbReference>
<gene>
    <name evidence="7" type="ORF">QD47_15075</name>
</gene>
<dbReference type="Gene3D" id="2.70.70.10">
    <property type="entry name" value="Glucose Permease (Domain IIA)"/>
    <property type="match status" value="1"/>
</dbReference>
<dbReference type="InterPro" id="IPR057309">
    <property type="entry name" value="PcsB_CC"/>
</dbReference>
<feature type="chain" id="PRO_5002326065" evidence="4">
    <location>
        <begin position="26"/>
        <end position="427"/>
    </location>
</feature>
<evidence type="ECO:0000313" key="8">
    <source>
        <dbReference type="Proteomes" id="UP000032534"/>
    </source>
</evidence>
<evidence type="ECO:0000259" key="6">
    <source>
        <dbReference type="Pfam" id="PF24568"/>
    </source>
</evidence>
<keyword evidence="2" id="KW-0175">Coiled coil</keyword>
<keyword evidence="1 4" id="KW-0732">Signal</keyword>
<feature type="domain" description="Peptidoglycan hydrolase PcsB coiled-coil" evidence="6">
    <location>
        <begin position="107"/>
        <end position="178"/>
    </location>
</feature>
<proteinExistence type="predicted"/>
<dbReference type="PATRIC" id="fig|159743.3.peg.3355"/>
<evidence type="ECO:0000256" key="4">
    <source>
        <dbReference type="SAM" id="SignalP"/>
    </source>
</evidence>
<dbReference type="RefSeq" id="WP_044646914.1">
    <property type="nucleotide sequence ID" value="NZ_JTHP01000029.1"/>
</dbReference>